<feature type="compositionally biased region" description="Polar residues" evidence="1">
    <location>
        <begin position="378"/>
        <end position="390"/>
    </location>
</feature>
<gene>
    <name evidence="2" type="ORF">CTEN210_17463</name>
</gene>
<feature type="compositionally biased region" description="Polar residues" evidence="1">
    <location>
        <begin position="51"/>
        <end position="66"/>
    </location>
</feature>
<feature type="compositionally biased region" description="Polar residues" evidence="1">
    <location>
        <begin position="1"/>
        <end position="21"/>
    </location>
</feature>
<evidence type="ECO:0000313" key="2">
    <source>
        <dbReference type="EMBL" id="GFH60987.1"/>
    </source>
</evidence>
<organism evidence="2 3">
    <name type="scientific">Chaetoceros tenuissimus</name>
    <dbReference type="NCBI Taxonomy" id="426638"/>
    <lineage>
        <taxon>Eukaryota</taxon>
        <taxon>Sar</taxon>
        <taxon>Stramenopiles</taxon>
        <taxon>Ochrophyta</taxon>
        <taxon>Bacillariophyta</taxon>
        <taxon>Coscinodiscophyceae</taxon>
        <taxon>Chaetocerotophycidae</taxon>
        <taxon>Chaetocerotales</taxon>
        <taxon>Chaetocerotaceae</taxon>
        <taxon>Chaetoceros</taxon>
    </lineage>
</organism>
<feature type="region of interest" description="Disordered" evidence="1">
    <location>
        <begin position="366"/>
        <end position="405"/>
    </location>
</feature>
<reference evidence="2 3" key="1">
    <citation type="journal article" date="2021" name="Sci. Rep.">
        <title>The genome of the diatom Chaetoceros tenuissimus carries an ancient integrated fragment of an extant virus.</title>
        <authorList>
            <person name="Hongo Y."/>
            <person name="Kimura K."/>
            <person name="Takaki Y."/>
            <person name="Yoshida Y."/>
            <person name="Baba S."/>
            <person name="Kobayashi G."/>
            <person name="Nagasaki K."/>
            <person name="Hano T."/>
            <person name="Tomaru Y."/>
        </authorList>
    </citation>
    <scope>NUCLEOTIDE SEQUENCE [LARGE SCALE GENOMIC DNA]</scope>
    <source>
        <strain evidence="2 3">NIES-3715</strain>
    </source>
</reference>
<feature type="compositionally biased region" description="Acidic residues" evidence="1">
    <location>
        <begin position="394"/>
        <end position="405"/>
    </location>
</feature>
<dbReference type="AlphaFoldDB" id="A0AAD3DAL4"/>
<accession>A0AAD3DAL4</accession>
<protein>
    <submittedName>
        <fullName evidence="2">Uncharacterized protein</fullName>
    </submittedName>
</protein>
<dbReference type="EMBL" id="BLLK01000069">
    <property type="protein sequence ID" value="GFH60987.1"/>
    <property type="molecule type" value="Genomic_DNA"/>
</dbReference>
<feature type="compositionally biased region" description="Basic and acidic residues" evidence="1">
    <location>
        <begin position="132"/>
        <end position="143"/>
    </location>
</feature>
<comment type="caution">
    <text evidence="2">The sequence shown here is derived from an EMBL/GenBank/DDBJ whole genome shotgun (WGS) entry which is preliminary data.</text>
</comment>
<proteinExistence type="predicted"/>
<feature type="compositionally biased region" description="Low complexity" evidence="1">
    <location>
        <begin position="178"/>
        <end position="195"/>
    </location>
</feature>
<name>A0AAD3DAL4_9STRA</name>
<sequence length="405" mass="44156">MYNSFRRPTSQPINIEQSSPSHYPHGRNDGLHRCDSDSSDEGRHHGHEIQDLSSSYAQLTVGSLPSSRRERRFMVSHGNNETLHHNHNSSMNIASSYSRNSAGRRNFGARSGGIGADLSQSMPVPRAPFLASRRDRDSGERLSRIPSMQLPESVTDNSEASSVPYGSLNESQFRLGPKSMGSSVSSSYTSKGGTKNIEGGMLDVQRKVQEMKKTGSLIRNDKGGLASLLGGAATNITDQKVMPETQKPSNYESHNSAPVGGIGSMIEQSTFSQHIQKNKSVQPEVQISPSRLVNATNFEQSPSNVKDVNEQVLSTSVTGLSILEASPKGLIQLQPDEREAMASLRSRSHSGEGMFMRPKDANISSESFSLRALEGQYEQPTRRLSSGSDHSQPDAEEGGFFDLEM</sequence>
<feature type="compositionally biased region" description="Basic and acidic residues" evidence="1">
    <location>
        <begin position="26"/>
        <end position="50"/>
    </location>
</feature>
<feature type="region of interest" description="Disordered" evidence="1">
    <location>
        <begin position="128"/>
        <end position="198"/>
    </location>
</feature>
<evidence type="ECO:0000256" key="1">
    <source>
        <dbReference type="SAM" id="MobiDB-lite"/>
    </source>
</evidence>
<evidence type="ECO:0000313" key="3">
    <source>
        <dbReference type="Proteomes" id="UP001054902"/>
    </source>
</evidence>
<feature type="region of interest" description="Disordered" evidence="1">
    <location>
        <begin position="1"/>
        <end position="66"/>
    </location>
</feature>
<keyword evidence="3" id="KW-1185">Reference proteome</keyword>
<feature type="compositionally biased region" description="Polar residues" evidence="1">
    <location>
        <begin position="150"/>
        <end position="161"/>
    </location>
</feature>
<dbReference type="Proteomes" id="UP001054902">
    <property type="component" value="Unassembled WGS sequence"/>
</dbReference>